<dbReference type="NCBIfam" id="TIGR02436">
    <property type="entry name" value="four helix bundle protein"/>
    <property type="match status" value="1"/>
</dbReference>
<dbReference type="InterPro" id="IPR012657">
    <property type="entry name" value="23S_rRNA-intervening_sequence"/>
</dbReference>
<dbReference type="RefSeq" id="WP_128811907.1">
    <property type="nucleotide sequence ID" value="NZ_CP032093.1"/>
</dbReference>
<dbReference type="InterPro" id="IPR036583">
    <property type="entry name" value="23S_rRNA_IVS_sf"/>
</dbReference>
<dbReference type="PANTHER" id="PTHR38471">
    <property type="entry name" value="FOUR HELIX BUNDLE PROTEIN"/>
    <property type="match status" value="1"/>
</dbReference>
<dbReference type="SUPFAM" id="SSF158446">
    <property type="entry name" value="IVS-encoded protein-like"/>
    <property type="match status" value="1"/>
</dbReference>
<reference evidence="1 2" key="1">
    <citation type="submission" date="2018-08" db="EMBL/GenBank/DDBJ databases">
        <title>Genomic taxonomy of the Vibrionaceae family.</title>
        <authorList>
            <person name="Gomez-Gil B."/>
            <person name="Tanaka M."/>
            <person name="Sawabe T."/>
            <person name="Enciso-Ibarra K."/>
        </authorList>
    </citation>
    <scope>NUCLEOTIDE SEQUENCE [LARGE SCALE GENOMIC DNA]</scope>
    <source>
        <strain evidence="1 2">CAIM 1831</strain>
    </source>
</reference>
<gene>
    <name evidence="1" type="ORF">D1115_14140</name>
</gene>
<evidence type="ECO:0000313" key="1">
    <source>
        <dbReference type="EMBL" id="AXY02115.1"/>
    </source>
</evidence>
<dbReference type="CDD" id="cd16377">
    <property type="entry name" value="23S_rRNA_IVP_like"/>
    <property type="match status" value="1"/>
</dbReference>
<dbReference type="Pfam" id="PF05635">
    <property type="entry name" value="23S_rRNA_IVP"/>
    <property type="match status" value="1"/>
</dbReference>
<keyword evidence="2" id="KW-1185">Reference proteome</keyword>
<evidence type="ECO:0000313" key="2">
    <source>
        <dbReference type="Proteomes" id="UP000262832"/>
    </source>
</evidence>
<name>A0ABN5PG77_9VIBR</name>
<proteinExistence type="predicted"/>
<dbReference type="PANTHER" id="PTHR38471:SF2">
    <property type="entry name" value="FOUR HELIX BUNDLE PROTEIN"/>
    <property type="match status" value="1"/>
</dbReference>
<protein>
    <submittedName>
        <fullName evidence="1">Four helix bundle protein</fullName>
    </submittedName>
</protein>
<dbReference type="Proteomes" id="UP000262832">
    <property type="component" value="Chromosome I"/>
</dbReference>
<dbReference type="EMBL" id="CP032093">
    <property type="protein sequence ID" value="AXY02115.1"/>
    <property type="molecule type" value="Genomic_DNA"/>
</dbReference>
<sequence>MRFKQLRVWQQACRLSCDIYKMMETCRDFGFKDQITRSGLSIPSNIAEGEERESIKDQIRFLNIAKSSTAEFITQVYIGIEVGYIEKASGLGLIQEAESIAATLGRLSKTKRNRLNEDAAEYDVRNP</sequence>
<dbReference type="NCBIfam" id="NF008912">
    <property type="entry name" value="PRK12275.1-6"/>
    <property type="match status" value="1"/>
</dbReference>
<accession>A0ABN5PG77</accession>
<dbReference type="Gene3D" id="1.20.1440.60">
    <property type="entry name" value="23S rRNA-intervening sequence"/>
    <property type="match status" value="1"/>
</dbReference>
<organism evidence="1 2">
    <name type="scientific">Vibrio alfacsensis</name>
    <dbReference type="NCBI Taxonomy" id="1074311"/>
    <lineage>
        <taxon>Bacteria</taxon>
        <taxon>Pseudomonadati</taxon>
        <taxon>Pseudomonadota</taxon>
        <taxon>Gammaproteobacteria</taxon>
        <taxon>Vibrionales</taxon>
        <taxon>Vibrionaceae</taxon>
        <taxon>Vibrio</taxon>
    </lineage>
</organism>